<dbReference type="FunFam" id="3.40.50.720:FF:000009">
    <property type="entry name" value="Fatty oxidation complex, alpha subunit"/>
    <property type="match status" value="1"/>
</dbReference>
<proteinExistence type="predicted"/>
<dbReference type="STRING" id="1254432.SCE1572_45390"/>
<dbReference type="GO" id="GO:0070403">
    <property type="term" value="F:NAD+ binding"/>
    <property type="evidence" value="ECO:0007669"/>
    <property type="project" value="InterPro"/>
</dbReference>
<dbReference type="Pfam" id="PF00725">
    <property type="entry name" value="3HCDH"/>
    <property type="match status" value="1"/>
</dbReference>
<keyword evidence="3" id="KW-0520">NAD</keyword>
<organism evidence="6 7">
    <name type="scientific">Sorangium cellulosum So0157-2</name>
    <dbReference type="NCBI Taxonomy" id="1254432"/>
    <lineage>
        <taxon>Bacteria</taxon>
        <taxon>Pseudomonadati</taxon>
        <taxon>Myxococcota</taxon>
        <taxon>Polyangia</taxon>
        <taxon>Polyangiales</taxon>
        <taxon>Polyangiaceae</taxon>
        <taxon>Sorangium</taxon>
    </lineage>
</organism>
<gene>
    <name evidence="6" type="ORF">SCE1572_45390</name>
</gene>
<keyword evidence="1 6" id="KW-0560">Oxidoreductase</keyword>
<feature type="binding site" evidence="3">
    <location>
        <position position="103"/>
    </location>
    <ligand>
        <name>NAD(+)</name>
        <dbReference type="ChEBI" id="CHEBI:57540"/>
    </ligand>
</feature>
<dbReference type="GO" id="GO:0008691">
    <property type="term" value="F:3-hydroxybutyryl-CoA dehydrogenase activity"/>
    <property type="evidence" value="ECO:0007669"/>
    <property type="project" value="UniProtKB-EC"/>
</dbReference>
<evidence type="ECO:0000313" key="6">
    <source>
        <dbReference type="EMBL" id="AGP32887.1"/>
    </source>
</evidence>
<dbReference type="PIRSF" id="PIRSF000105">
    <property type="entry name" value="HCDH"/>
    <property type="match status" value="1"/>
</dbReference>
<dbReference type="InterPro" id="IPR022694">
    <property type="entry name" value="3-OHacyl-CoA_DH"/>
</dbReference>
<dbReference type="InterPro" id="IPR006168">
    <property type="entry name" value="G3P_DH_NAD-dep"/>
</dbReference>
<dbReference type="EMBL" id="CP003969">
    <property type="protein sequence ID" value="AGP32887.1"/>
    <property type="molecule type" value="Genomic_DNA"/>
</dbReference>
<dbReference type="SUPFAM" id="SSF51735">
    <property type="entry name" value="NAD(P)-binding Rossmann-fold domains"/>
    <property type="match status" value="1"/>
</dbReference>
<feature type="site" description="Important for catalytic activity" evidence="2">
    <location>
        <position position="151"/>
    </location>
</feature>
<dbReference type="InterPro" id="IPR013328">
    <property type="entry name" value="6PGD_dom2"/>
</dbReference>
<feature type="binding site" evidence="3">
    <location>
        <position position="284"/>
    </location>
    <ligand>
        <name>NAD(+)</name>
        <dbReference type="ChEBI" id="CHEBI:57540"/>
    </ligand>
</feature>
<feature type="binding site" evidence="3">
    <location>
        <begin position="20"/>
        <end position="25"/>
    </location>
    <ligand>
        <name>NAD(+)</name>
        <dbReference type="ChEBI" id="CHEBI:57540"/>
    </ligand>
</feature>
<dbReference type="InterPro" id="IPR036291">
    <property type="entry name" value="NAD(P)-bd_dom_sf"/>
</dbReference>
<dbReference type="PANTHER" id="PTHR48075:SF5">
    <property type="entry name" value="3-HYDROXYBUTYRYL-COA DEHYDROGENASE"/>
    <property type="match status" value="1"/>
</dbReference>
<evidence type="ECO:0000256" key="2">
    <source>
        <dbReference type="PIRSR" id="PIRSR000105-1"/>
    </source>
</evidence>
<dbReference type="PANTHER" id="PTHR48075">
    <property type="entry name" value="3-HYDROXYACYL-COA DEHYDROGENASE FAMILY PROTEIN"/>
    <property type="match status" value="1"/>
</dbReference>
<dbReference type="Gene3D" id="3.40.50.720">
    <property type="entry name" value="NAD(P)-binding Rossmann-like Domain"/>
    <property type="match status" value="1"/>
</dbReference>
<feature type="binding site" evidence="3">
    <location>
        <position position="154"/>
    </location>
    <ligand>
        <name>NAD(+)</name>
        <dbReference type="ChEBI" id="CHEBI:57540"/>
    </ligand>
</feature>
<protein>
    <submittedName>
        <fullName evidence="6">3-hydroxybutyryl-CoA dehydrogenase</fullName>
        <ecNumber evidence="6">1.1.1.157</ecNumber>
    </submittedName>
</protein>
<dbReference type="Pfam" id="PF02737">
    <property type="entry name" value="3HCDH_N"/>
    <property type="match status" value="1"/>
</dbReference>
<sequence length="308" mass="32625">MSATVVDNAAARMRTVLVLGAGTMGQGIAQVTAVAGYVTRLHDVDAARVGAAIEDIKRATDRLVQKGKMLNEARSEMIGMLVASPDLARAAADADLVIEAVPEQMDLKVEVLGRAKAAAPAGALLASNTSSLSITELGRRLGAGARTIGLHFFNPPPVMELLEVVRGLETEESTVTAALSVARRLAKAPIVVNDTPGFATSRLGVALGAEAMRMLESGVASAVDIDRAMELGYRHPMGPLKLTDLVGLDVRLAILEHLHREVGEQFRPPVILRQMVRAGRLGKKTGEGFYRWTEAGAQPIEGGGWRRG</sequence>
<evidence type="ECO:0000259" key="4">
    <source>
        <dbReference type="Pfam" id="PF00725"/>
    </source>
</evidence>
<evidence type="ECO:0000256" key="3">
    <source>
        <dbReference type="PIRSR" id="PIRSR000105-2"/>
    </source>
</evidence>
<reference evidence="6 7" key="1">
    <citation type="journal article" date="2013" name="Sci. Rep.">
        <title>Extraordinary expansion of a Sorangium cellulosum genome from an alkaline milieu.</title>
        <authorList>
            <person name="Han K."/>
            <person name="Li Z.F."/>
            <person name="Peng R."/>
            <person name="Zhu L.P."/>
            <person name="Zhou T."/>
            <person name="Wang L.G."/>
            <person name="Li S.G."/>
            <person name="Zhang X.B."/>
            <person name="Hu W."/>
            <person name="Wu Z.H."/>
            <person name="Qin N."/>
            <person name="Li Y.Z."/>
        </authorList>
    </citation>
    <scope>NUCLEOTIDE SEQUENCE [LARGE SCALE GENOMIC DNA]</scope>
    <source>
        <strain evidence="6 7">So0157-2</strain>
    </source>
</reference>
<accession>S4XIB6</accession>
<evidence type="ECO:0000259" key="5">
    <source>
        <dbReference type="Pfam" id="PF02737"/>
    </source>
</evidence>
<feature type="binding site" evidence="3">
    <location>
        <position position="43"/>
    </location>
    <ligand>
        <name>NAD(+)</name>
        <dbReference type="ChEBI" id="CHEBI:57540"/>
    </ligand>
</feature>
<dbReference type="GO" id="GO:0006631">
    <property type="term" value="P:fatty acid metabolic process"/>
    <property type="evidence" value="ECO:0007669"/>
    <property type="project" value="InterPro"/>
</dbReference>
<evidence type="ECO:0000313" key="7">
    <source>
        <dbReference type="Proteomes" id="UP000014803"/>
    </source>
</evidence>
<evidence type="ECO:0000256" key="1">
    <source>
        <dbReference type="ARBA" id="ARBA00023002"/>
    </source>
</evidence>
<dbReference type="PRINTS" id="PR00077">
    <property type="entry name" value="GPDHDRGNASE"/>
</dbReference>
<feature type="binding site" evidence="3">
    <location>
        <position position="108"/>
    </location>
    <ligand>
        <name>NAD(+)</name>
        <dbReference type="ChEBI" id="CHEBI:57540"/>
    </ligand>
</feature>
<dbReference type="Proteomes" id="UP000014803">
    <property type="component" value="Chromosome"/>
</dbReference>
<feature type="domain" description="3-hydroxyacyl-CoA dehydrogenase C-terminal" evidence="4">
    <location>
        <begin position="197"/>
        <end position="292"/>
    </location>
</feature>
<feature type="binding site" evidence="3">
    <location>
        <position position="130"/>
    </location>
    <ligand>
        <name>NAD(+)</name>
        <dbReference type="ChEBI" id="CHEBI:57540"/>
    </ligand>
</feature>
<dbReference type="KEGG" id="scu:SCE1572_45390"/>
<dbReference type="eggNOG" id="COG1250">
    <property type="taxonomic scope" value="Bacteria"/>
</dbReference>
<dbReference type="AlphaFoldDB" id="S4XIB6"/>
<dbReference type="HOGENOM" id="CLU_009834_2_0_7"/>
<dbReference type="SUPFAM" id="SSF48179">
    <property type="entry name" value="6-phosphogluconate dehydrogenase C-terminal domain-like"/>
    <property type="match status" value="1"/>
</dbReference>
<dbReference type="PATRIC" id="fig|1254432.3.peg.10256"/>
<dbReference type="InterPro" id="IPR006176">
    <property type="entry name" value="3-OHacyl-CoA_DH_NAD-bd"/>
</dbReference>
<name>S4XIB6_SORCE</name>
<dbReference type="InterPro" id="IPR006108">
    <property type="entry name" value="3HC_DH_C"/>
</dbReference>
<dbReference type="InterPro" id="IPR008927">
    <property type="entry name" value="6-PGluconate_DH-like_C_sf"/>
</dbReference>
<feature type="domain" description="3-hydroxyacyl-CoA dehydrogenase NAD binding" evidence="5">
    <location>
        <begin position="15"/>
        <end position="195"/>
    </location>
</feature>
<dbReference type="EC" id="1.1.1.157" evidence="6"/>
<dbReference type="GO" id="GO:0006072">
    <property type="term" value="P:glycerol-3-phosphate metabolic process"/>
    <property type="evidence" value="ECO:0007669"/>
    <property type="project" value="InterPro"/>
</dbReference>
<dbReference type="Gene3D" id="1.10.1040.10">
    <property type="entry name" value="N-(1-d-carboxylethyl)-l-norvaline Dehydrogenase, domain 2"/>
    <property type="match status" value="1"/>
</dbReference>